<feature type="signal peptide" evidence="1">
    <location>
        <begin position="1"/>
        <end position="27"/>
    </location>
</feature>
<evidence type="ECO:0000256" key="1">
    <source>
        <dbReference type="SAM" id="SignalP"/>
    </source>
</evidence>
<evidence type="ECO:0000313" key="3">
    <source>
        <dbReference type="Proteomes" id="UP000285405"/>
    </source>
</evidence>
<evidence type="ECO:0000313" key="2">
    <source>
        <dbReference type="EMBL" id="RKF81060.1"/>
    </source>
</evidence>
<proteinExistence type="predicted"/>
<evidence type="ECO:0008006" key="4">
    <source>
        <dbReference type="Google" id="ProtNLM"/>
    </source>
</evidence>
<sequence>MYQFSPITLQRYILCLYLLGKILLAFAGENTGTNNKNISFRAVKETVHQRGSQQCQLTDSSISLRTQYTRTIACRKFRISGEVVFV</sequence>
<dbReference type="Proteomes" id="UP000285405">
    <property type="component" value="Unassembled WGS sequence"/>
</dbReference>
<dbReference type="EMBL" id="MCBR01003020">
    <property type="protein sequence ID" value="RKF81060.1"/>
    <property type="molecule type" value="Genomic_DNA"/>
</dbReference>
<feature type="chain" id="PRO_5019017751" description="Secreted protein" evidence="1">
    <location>
        <begin position="28"/>
        <end position="86"/>
    </location>
</feature>
<dbReference type="AlphaFoldDB" id="A0A420J2N3"/>
<accession>A0A420J2N3</accession>
<gene>
    <name evidence="2" type="ORF">GcC1_c1368o78</name>
</gene>
<protein>
    <recommendedName>
        <fullName evidence="4">Secreted protein</fullName>
    </recommendedName>
</protein>
<reference evidence="2 3" key="1">
    <citation type="journal article" date="2018" name="BMC Genomics">
        <title>Comparative genome analyses reveal sequence features reflecting distinct modes of host-adaptation between dicot and monocot powdery mildew.</title>
        <authorList>
            <person name="Wu Y."/>
            <person name="Ma X."/>
            <person name="Pan Z."/>
            <person name="Kale S.D."/>
            <person name="Song Y."/>
            <person name="King H."/>
            <person name="Zhang Q."/>
            <person name="Presley C."/>
            <person name="Deng X."/>
            <person name="Wei C.I."/>
            <person name="Xiao S."/>
        </authorList>
    </citation>
    <scope>NUCLEOTIDE SEQUENCE [LARGE SCALE GENOMIC DNA]</scope>
    <source>
        <strain evidence="2">UCSC1</strain>
    </source>
</reference>
<name>A0A420J2N3_9PEZI</name>
<organism evidence="2 3">
    <name type="scientific">Golovinomyces cichoracearum</name>
    <dbReference type="NCBI Taxonomy" id="62708"/>
    <lineage>
        <taxon>Eukaryota</taxon>
        <taxon>Fungi</taxon>
        <taxon>Dikarya</taxon>
        <taxon>Ascomycota</taxon>
        <taxon>Pezizomycotina</taxon>
        <taxon>Leotiomycetes</taxon>
        <taxon>Erysiphales</taxon>
        <taxon>Erysiphaceae</taxon>
        <taxon>Golovinomyces</taxon>
    </lineage>
</organism>
<keyword evidence="1" id="KW-0732">Signal</keyword>
<comment type="caution">
    <text evidence="2">The sequence shown here is derived from an EMBL/GenBank/DDBJ whole genome shotgun (WGS) entry which is preliminary data.</text>
</comment>